<keyword evidence="1" id="KW-0862">Zinc</keyword>
<feature type="domain" description="CCHC-type" evidence="3">
    <location>
        <begin position="18"/>
        <end position="33"/>
    </location>
</feature>
<dbReference type="SUPFAM" id="SSF57756">
    <property type="entry name" value="Retrovirus zinc finger-like domains"/>
    <property type="match status" value="1"/>
</dbReference>
<evidence type="ECO:0008006" key="5">
    <source>
        <dbReference type="Google" id="ProtNLM"/>
    </source>
</evidence>
<evidence type="ECO:0000259" key="3">
    <source>
        <dbReference type="PROSITE" id="PS50158"/>
    </source>
</evidence>
<reference evidence="4" key="1">
    <citation type="submission" date="2021-01" db="EMBL/GenBank/DDBJ databases">
        <authorList>
            <person name="Corre E."/>
            <person name="Pelletier E."/>
            <person name="Niang G."/>
            <person name="Scheremetjew M."/>
            <person name="Finn R."/>
            <person name="Kale V."/>
            <person name="Holt S."/>
            <person name="Cochrane G."/>
            <person name="Meng A."/>
            <person name="Brown T."/>
            <person name="Cohen L."/>
        </authorList>
    </citation>
    <scope>NUCLEOTIDE SEQUENCE</scope>
    <source>
        <strain evidence="4">SAG 63-3</strain>
    </source>
</reference>
<evidence type="ECO:0000313" key="4">
    <source>
        <dbReference type="EMBL" id="CAD8764847.1"/>
    </source>
</evidence>
<keyword evidence="1" id="KW-0863">Zinc-finger</keyword>
<name>A0A7S0Y7Q7_9CHLO</name>
<dbReference type="SMART" id="SM00456">
    <property type="entry name" value="WW"/>
    <property type="match status" value="1"/>
</dbReference>
<proteinExistence type="predicted"/>
<evidence type="ECO:0000256" key="1">
    <source>
        <dbReference type="PROSITE-ProRule" id="PRU00047"/>
    </source>
</evidence>
<keyword evidence="1" id="KW-0479">Metal-binding</keyword>
<dbReference type="SMART" id="SM00343">
    <property type="entry name" value="ZnF_C2HC"/>
    <property type="match status" value="1"/>
</dbReference>
<dbReference type="AlphaFoldDB" id="A0A7S0Y7Q7"/>
<dbReference type="InterPro" id="IPR001202">
    <property type="entry name" value="WW_dom"/>
</dbReference>
<feature type="domain" description="WW" evidence="2">
    <location>
        <begin position="160"/>
        <end position="193"/>
    </location>
</feature>
<protein>
    <recommendedName>
        <fullName evidence="5">CCHC-type domain-containing protein</fullName>
    </recommendedName>
</protein>
<dbReference type="PROSITE" id="PS50158">
    <property type="entry name" value="ZF_CCHC"/>
    <property type="match status" value="1"/>
</dbReference>
<dbReference type="InterPro" id="IPR036020">
    <property type="entry name" value="WW_dom_sf"/>
</dbReference>
<dbReference type="InterPro" id="IPR001878">
    <property type="entry name" value="Znf_CCHC"/>
</dbReference>
<evidence type="ECO:0000259" key="2">
    <source>
        <dbReference type="PROSITE" id="PS50020"/>
    </source>
</evidence>
<dbReference type="Gene3D" id="2.20.70.10">
    <property type="match status" value="1"/>
</dbReference>
<sequence length="198" mass="21350">MEKHHLLRRDPSWAPNGCNICGQVGHQASSCPNGTVNWRETYGDEAFVLKGPIYYSDILARENSKKKHLENLEGRAKEYAKARAAKEGLNWEDIQSTAARLQAMTPEETIKPVAVPITPIISVPFDGLATNGTMGLGPIGSSASTAPATAVATAAPSTSDALPPGWSIAYDANNKPYYWNRLTKKVQWDLPTEAAAAS</sequence>
<dbReference type="EMBL" id="HBFM01002172">
    <property type="protein sequence ID" value="CAD8764847.1"/>
    <property type="molecule type" value="Transcribed_RNA"/>
</dbReference>
<dbReference type="SUPFAM" id="SSF51045">
    <property type="entry name" value="WW domain"/>
    <property type="match status" value="1"/>
</dbReference>
<dbReference type="Pfam" id="PF00397">
    <property type="entry name" value="WW"/>
    <property type="match status" value="1"/>
</dbReference>
<accession>A0A7S0Y7Q7</accession>
<dbReference type="PROSITE" id="PS50020">
    <property type="entry name" value="WW_DOMAIN_2"/>
    <property type="match status" value="1"/>
</dbReference>
<gene>
    <name evidence="4" type="ORF">PPAR00522_LOCUS1232</name>
</gene>
<dbReference type="GO" id="GO:0003676">
    <property type="term" value="F:nucleic acid binding"/>
    <property type="evidence" value="ECO:0007669"/>
    <property type="project" value="InterPro"/>
</dbReference>
<dbReference type="Pfam" id="PF00098">
    <property type="entry name" value="zf-CCHC"/>
    <property type="match status" value="1"/>
</dbReference>
<dbReference type="CDD" id="cd00201">
    <property type="entry name" value="WW"/>
    <property type="match status" value="1"/>
</dbReference>
<organism evidence="4">
    <name type="scientific">Polytomella parva</name>
    <dbReference type="NCBI Taxonomy" id="51329"/>
    <lineage>
        <taxon>Eukaryota</taxon>
        <taxon>Viridiplantae</taxon>
        <taxon>Chlorophyta</taxon>
        <taxon>core chlorophytes</taxon>
        <taxon>Chlorophyceae</taxon>
        <taxon>CS clade</taxon>
        <taxon>Chlamydomonadales</taxon>
        <taxon>Chlamydomonadaceae</taxon>
        <taxon>Polytomella</taxon>
    </lineage>
</organism>
<dbReference type="GO" id="GO:0008270">
    <property type="term" value="F:zinc ion binding"/>
    <property type="evidence" value="ECO:0007669"/>
    <property type="project" value="UniProtKB-KW"/>
</dbReference>
<dbReference type="InterPro" id="IPR036875">
    <property type="entry name" value="Znf_CCHC_sf"/>
</dbReference>